<keyword evidence="9" id="KW-1185">Reference proteome</keyword>
<comment type="function">
    <text evidence="5">Responsible for synthesis of pseudouridine from uracil-55 in the psi GC loop of transfer RNAs.</text>
</comment>
<dbReference type="SUPFAM" id="SSF55120">
    <property type="entry name" value="Pseudouridine synthase"/>
    <property type="match status" value="1"/>
</dbReference>
<feature type="domain" description="tRNA pseudouridylate synthase B C-terminal" evidence="7">
    <location>
        <begin position="189"/>
        <end position="232"/>
    </location>
</feature>
<reference evidence="8 9" key="1">
    <citation type="submission" date="2017-11" db="EMBL/GenBank/DDBJ databases">
        <title>Animal gut microbial communities from fecal samples from Wisconsin, USA.</title>
        <authorList>
            <person name="Neumann A."/>
        </authorList>
    </citation>
    <scope>NUCLEOTIDE SEQUENCE [LARGE SCALE GENOMIC DNA]</scope>
    <source>
        <strain evidence="8 9">UWS3</strain>
    </source>
</reference>
<dbReference type="OrthoDB" id="9802309at2"/>
<evidence type="ECO:0000256" key="2">
    <source>
        <dbReference type="ARBA" id="ARBA00005642"/>
    </source>
</evidence>
<sequence length="306" mass="33601">MNSNLPPSGLILLDKTAGVTSCNALFPIRKIFKTRRVGHAGSLDMRASGLIVAAVGRATRLLPFVEAGEKTYSFCAHFGYSTITDEWDGELAEQDPSSEPISEEAVRQILPQFIGEIDQVPPDFSAIKLNGKRASDLKRKGRDVELKARKITIQNLRFEGKCEAPEGISGRIRSSYRFSCDCSKGTYIRSLVRDMAKALGTVGAVSGIRRTRIGHLNVTDAVKSEELCEASLMKPQDCMKFPVVSLTDKQVEALRQGREMTWNKEPIQIEEGAPNMVLAVDKDGDLKAGCSFENGKLAPKFYLGLD</sequence>
<name>A0A2M9A807_9BACT</name>
<keyword evidence="3 5" id="KW-0819">tRNA processing</keyword>
<dbReference type="GO" id="GO:0160148">
    <property type="term" value="F:tRNA pseudouridine(55) synthase activity"/>
    <property type="evidence" value="ECO:0007669"/>
    <property type="project" value="UniProtKB-EC"/>
</dbReference>
<dbReference type="Gene3D" id="3.30.2350.10">
    <property type="entry name" value="Pseudouridine synthase"/>
    <property type="match status" value="1"/>
</dbReference>
<dbReference type="EMBL" id="PGEX01000001">
    <property type="protein sequence ID" value="PJJ41856.1"/>
    <property type="molecule type" value="Genomic_DNA"/>
</dbReference>
<evidence type="ECO:0000313" key="8">
    <source>
        <dbReference type="EMBL" id="PJJ41856.1"/>
    </source>
</evidence>
<dbReference type="InterPro" id="IPR032819">
    <property type="entry name" value="TruB_C"/>
</dbReference>
<organism evidence="8 9">
    <name type="scientific">Hallerella succinigenes</name>
    <dbReference type="NCBI Taxonomy" id="1896222"/>
    <lineage>
        <taxon>Bacteria</taxon>
        <taxon>Pseudomonadati</taxon>
        <taxon>Fibrobacterota</taxon>
        <taxon>Fibrobacteria</taxon>
        <taxon>Fibrobacterales</taxon>
        <taxon>Fibrobacteraceae</taxon>
        <taxon>Hallerella</taxon>
    </lineage>
</organism>
<dbReference type="InterPro" id="IPR014780">
    <property type="entry name" value="tRNA_psdUridine_synth_TruB"/>
</dbReference>
<comment type="caution">
    <text evidence="8">The sequence shown here is derived from an EMBL/GenBank/DDBJ whole genome shotgun (WGS) entry which is preliminary data.</text>
</comment>
<keyword evidence="4 5" id="KW-0413">Isomerase</keyword>
<feature type="active site" description="Nucleophile" evidence="5">
    <location>
        <position position="44"/>
    </location>
</feature>
<gene>
    <name evidence="5" type="primary">truB</name>
    <name evidence="8" type="ORF">BGX16_1859</name>
</gene>
<dbReference type="InterPro" id="IPR002501">
    <property type="entry name" value="PsdUridine_synth_N"/>
</dbReference>
<accession>A0A2M9A807</accession>
<evidence type="ECO:0000256" key="4">
    <source>
        <dbReference type="ARBA" id="ARBA00023235"/>
    </source>
</evidence>
<evidence type="ECO:0000256" key="1">
    <source>
        <dbReference type="ARBA" id="ARBA00000385"/>
    </source>
</evidence>
<dbReference type="AlphaFoldDB" id="A0A2M9A807"/>
<dbReference type="GO" id="GO:0003723">
    <property type="term" value="F:RNA binding"/>
    <property type="evidence" value="ECO:0007669"/>
    <property type="project" value="InterPro"/>
</dbReference>
<dbReference type="GO" id="GO:1990481">
    <property type="term" value="P:mRNA pseudouridine synthesis"/>
    <property type="evidence" value="ECO:0007669"/>
    <property type="project" value="TreeGrafter"/>
</dbReference>
<evidence type="ECO:0000259" key="6">
    <source>
        <dbReference type="Pfam" id="PF01509"/>
    </source>
</evidence>
<proteinExistence type="inferred from homology"/>
<dbReference type="PANTHER" id="PTHR13767">
    <property type="entry name" value="TRNA-PSEUDOURIDINE SYNTHASE"/>
    <property type="match status" value="1"/>
</dbReference>
<dbReference type="HAMAP" id="MF_01080">
    <property type="entry name" value="TruB_bact"/>
    <property type="match status" value="1"/>
</dbReference>
<evidence type="ECO:0000313" key="9">
    <source>
        <dbReference type="Proteomes" id="UP000231134"/>
    </source>
</evidence>
<dbReference type="NCBIfam" id="TIGR00431">
    <property type="entry name" value="TruB"/>
    <property type="match status" value="1"/>
</dbReference>
<dbReference type="EC" id="5.4.99.25" evidence="5"/>
<evidence type="ECO:0000256" key="3">
    <source>
        <dbReference type="ARBA" id="ARBA00022694"/>
    </source>
</evidence>
<feature type="domain" description="Pseudouridine synthase II N-terminal" evidence="6">
    <location>
        <begin position="29"/>
        <end position="188"/>
    </location>
</feature>
<dbReference type="RefSeq" id="WP_100425776.1">
    <property type="nucleotide sequence ID" value="NZ_JAQXKX010000040.1"/>
</dbReference>
<dbReference type="Pfam" id="PF01509">
    <property type="entry name" value="TruB_N"/>
    <property type="match status" value="1"/>
</dbReference>
<dbReference type="GO" id="GO:0031119">
    <property type="term" value="P:tRNA pseudouridine synthesis"/>
    <property type="evidence" value="ECO:0007669"/>
    <property type="project" value="UniProtKB-UniRule"/>
</dbReference>
<comment type="similarity">
    <text evidence="2 5">Belongs to the pseudouridine synthase TruB family. Type 1 subfamily.</text>
</comment>
<dbReference type="Pfam" id="PF16198">
    <property type="entry name" value="TruB_C_2"/>
    <property type="match status" value="1"/>
</dbReference>
<evidence type="ECO:0000259" key="7">
    <source>
        <dbReference type="Pfam" id="PF16198"/>
    </source>
</evidence>
<dbReference type="InterPro" id="IPR020103">
    <property type="entry name" value="PsdUridine_synth_cat_dom_sf"/>
</dbReference>
<evidence type="ECO:0000256" key="5">
    <source>
        <dbReference type="HAMAP-Rule" id="MF_01080"/>
    </source>
</evidence>
<dbReference type="PANTHER" id="PTHR13767:SF2">
    <property type="entry name" value="PSEUDOURIDYLATE SYNTHASE TRUB1"/>
    <property type="match status" value="1"/>
</dbReference>
<dbReference type="Proteomes" id="UP000231134">
    <property type="component" value="Unassembled WGS sequence"/>
</dbReference>
<comment type="catalytic activity">
    <reaction evidence="1 5">
        <text>uridine(55) in tRNA = pseudouridine(55) in tRNA</text>
        <dbReference type="Rhea" id="RHEA:42532"/>
        <dbReference type="Rhea" id="RHEA-COMP:10101"/>
        <dbReference type="Rhea" id="RHEA-COMP:10102"/>
        <dbReference type="ChEBI" id="CHEBI:65314"/>
        <dbReference type="ChEBI" id="CHEBI:65315"/>
        <dbReference type="EC" id="5.4.99.25"/>
    </reaction>
</comment>
<protein>
    <recommendedName>
        <fullName evidence="5">tRNA pseudouridine synthase B</fullName>
        <ecNumber evidence="5">5.4.99.25</ecNumber>
    </recommendedName>
    <alternativeName>
        <fullName evidence="5">tRNA pseudouridine(55) synthase</fullName>
        <shortName evidence="5">Psi55 synthase</shortName>
    </alternativeName>
    <alternativeName>
        <fullName evidence="5">tRNA pseudouridylate synthase</fullName>
    </alternativeName>
    <alternativeName>
        <fullName evidence="5">tRNA-uridine isomerase</fullName>
    </alternativeName>
</protein>